<keyword evidence="1" id="KW-0812">Transmembrane</keyword>
<gene>
    <name evidence="2" type="ORF">A2665_02590</name>
</gene>
<evidence type="ECO:0000313" key="3">
    <source>
        <dbReference type="Proteomes" id="UP000177746"/>
    </source>
</evidence>
<organism evidence="2 3">
    <name type="scientific">Candidatus Zambryskibacteria bacterium RIFCSPHIGHO2_01_FULL_46_30</name>
    <dbReference type="NCBI Taxonomy" id="1802739"/>
    <lineage>
        <taxon>Bacteria</taxon>
        <taxon>Candidatus Zambryskiibacteriota</taxon>
    </lineage>
</organism>
<reference evidence="2 3" key="1">
    <citation type="journal article" date="2016" name="Nat. Commun.">
        <title>Thousands of microbial genomes shed light on interconnected biogeochemical processes in an aquifer system.</title>
        <authorList>
            <person name="Anantharaman K."/>
            <person name="Brown C.T."/>
            <person name="Hug L.A."/>
            <person name="Sharon I."/>
            <person name="Castelle C.J."/>
            <person name="Probst A.J."/>
            <person name="Thomas B.C."/>
            <person name="Singh A."/>
            <person name="Wilkins M.J."/>
            <person name="Karaoz U."/>
            <person name="Brodie E.L."/>
            <person name="Williams K.H."/>
            <person name="Hubbard S.S."/>
            <person name="Banfield J.F."/>
        </authorList>
    </citation>
    <scope>NUCLEOTIDE SEQUENCE [LARGE SCALE GENOMIC DNA]</scope>
</reference>
<keyword evidence="1" id="KW-0472">Membrane</keyword>
<name>A0A1G2T6U2_9BACT</name>
<evidence type="ECO:0000256" key="1">
    <source>
        <dbReference type="SAM" id="Phobius"/>
    </source>
</evidence>
<feature type="transmembrane region" description="Helical" evidence="1">
    <location>
        <begin position="9"/>
        <end position="28"/>
    </location>
</feature>
<protein>
    <submittedName>
        <fullName evidence="2">Uncharacterized protein</fullName>
    </submittedName>
</protein>
<dbReference type="AlphaFoldDB" id="A0A1G2T6U2"/>
<proteinExistence type="predicted"/>
<accession>A0A1G2T6U2</accession>
<sequence>MEILKKNKGTLVVVALLVVAIFLYNFFFKSEAITVPSESSASAIGDDLIKIRGELQKVTLDQSIFSSSGYLLLTDFSTAIPEQATGRPNPFDIIGRD</sequence>
<dbReference type="Proteomes" id="UP000177746">
    <property type="component" value="Unassembled WGS sequence"/>
</dbReference>
<comment type="caution">
    <text evidence="2">The sequence shown here is derived from an EMBL/GenBank/DDBJ whole genome shotgun (WGS) entry which is preliminary data.</text>
</comment>
<dbReference type="EMBL" id="MHVI01000005">
    <property type="protein sequence ID" value="OHA92499.1"/>
    <property type="molecule type" value="Genomic_DNA"/>
</dbReference>
<keyword evidence="1" id="KW-1133">Transmembrane helix</keyword>
<evidence type="ECO:0000313" key="2">
    <source>
        <dbReference type="EMBL" id="OHA92499.1"/>
    </source>
</evidence>